<organism evidence="3 4">
    <name type="scientific">Candidatus Fukatsuia symbiotica</name>
    <dbReference type="NCBI Taxonomy" id="1878942"/>
    <lineage>
        <taxon>Bacteria</taxon>
        <taxon>Pseudomonadati</taxon>
        <taxon>Pseudomonadota</taxon>
        <taxon>Gammaproteobacteria</taxon>
        <taxon>Enterobacterales</taxon>
        <taxon>Yersiniaceae</taxon>
        <taxon>Candidatus Fukatsuia</taxon>
    </lineage>
</organism>
<dbReference type="Proteomes" id="UP000261875">
    <property type="component" value="Chromosome"/>
</dbReference>
<evidence type="ECO:0000313" key="3">
    <source>
        <dbReference type="EMBL" id="AWK14706.1"/>
    </source>
</evidence>
<keyword evidence="1" id="KW-0472">Membrane</keyword>
<dbReference type="Gene3D" id="1.10.246.40">
    <property type="entry name" value="Tn5 transposase, domain 1"/>
    <property type="match status" value="1"/>
</dbReference>
<dbReference type="RefSeq" id="WP_072550258.1">
    <property type="nucleotide sequence ID" value="NZ_CP021659.1"/>
</dbReference>
<keyword evidence="4" id="KW-1185">Reference proteome</keyword>
<dbReference type="KEGG" id="fsm:CCS41_09810"/>
<dbReference type="EMBL" id="CP021659">
    <property type="protein sequence ID" value="AWK14706.1"/>
    <property type="molecule type" value="Genomic_DNA"/>
</dbReference>
<dbReference type="InterPro" id="IPR012337">
    <property type="entry name" value="RNaseH-like_sf"/>
</dbReference>
<dbReference type="OrthoDB" id="6448153at2"/>
<proteinExistence type="predicted"/>
<name>A0A2U8I6A7_9GAMM</name>
<gene>
    <name evidence="3" type="ORF">CCS41_09810</name>
</gene>
<sequence>MKTVTGNGNEWIREEFHQIDFGDKRLKERFFETAGLLSSKASGSIYPSCHGSWSQAKGAYRFFSNERVSESAIFRTHSSLFFKLVVALFLILCSICFRIQHHFMNKIPVTTAFAPTFGFFSSS</sequence>
<dbReference type="InterPro" id="IPR038215">
    <property type="entry name" value="TN5-like_N_sf"/>
</dbReference>
<dbReference type="AlphaFoldDB" id="A0A2U8I6A7"/>
<keyword evidence="1" id="KW-0812">Transmembrane</keyword>
<protein>
    <recommendedName>
        <fullName evidence="2">Transposase Tn5-like N-terminal domain-containing protein</fullName>
    </recommendedName>
</protein>
<dbReference type="InterPro" id="IPR014735">
    <property type="entry name" value="Transposase_Tn5-like_N"/>
</dbReference>
<keyword evidence="1" id="KW-1133">Transmembrane helix</keyword>
<reference evidence="3 4" key="1">
    <citation type="submission" date="2017-05" db="EMBL/GenBank/DDBJ databases">
        <title>Genome sequence of Candidatus Fukatsuia symbiotica and Candidatus Hamiltonella defensa from Acyrthosiphon pisum strain 5D.</title>
        <authorList>
            <person name="Patel V.A."/>
            <person name="Chevignon G."/>
            <person name="Russell J.A."/>
            <person name="Oliver K.M."/>
        </authorList>
    </citation>
    <scope>NUCLEOTIDE SEQUENCE [LARGE SCALE GENOMIC DNA]</scope>
    <source>
        <strain evidence="3 4">5D</strain>
    </source>
</reference>
<evidence type="ECO:0000259" key="2">
    <source>
        <dbReference type="Pfam" id="PF14706"/>
    </source>
</evidence>
<dbReference type="SUPFAM" id="SSF53098">
    <property type="entry name" value="Ribonuclease H-like"/>
    <property type="match status" value="1"/>
</dbReference>
<feature type="domain" description="Transposase Tn5-like N-terminal" evidence="2">
    <location>
        <begin position="9"/>
        <end position="68"/>
    </location>
</feature>
<evidence type="ECO:0000256" key="1">
    <source>
        <dbReference type="SAM" id="Phobius"/>
    </source>
</evidence>
<evidence type="ECO:0000313" key="4">
    <source>
        <dbReference type="Proteomes" id="UP000261875"/>
    </source>
</evidence>
<feature type="transmembrane region" description="Helical" evidence="1">
    <location>
        <begin position="80"/>
        <end position="97"/>
    </location>
</feature>
<dbReference type="Pfam" id="PF14706">
    <property type="entry name" value="Tnp_DNA_bind"/>
    <property type="match status" value="1"/>
</dbReference>
<accession>A0A2U8I6A7</accession>